<dbReference type="InterPro" id="IPR027417">
    <property type="entry name" value="P-loop_NTPase"/>
</dbReference>
<dbReference type="InterPro" id="IPR003593">
    <property type="entry name" value="AAA+_ATPase"/>
</dbReference>
<evidence type="ECO:0000259" key="4">
    <source>
        <dbReference type="PROSITE" id="PS50893"/>
    </source>
</evidence>
<keyword evidence="1" id="KW-0813">Transport</keyword>
<dbReference type="PANTHER" id="PTHR42788:SF13">
    <property type="entry name" value="ALIPHATIC SULFONATES IMPORT ATP-BINDING PROTEIN SSUB"/>
    <property type="match status" value="1"/>
</dbReference>
<keyword evidence="2" id="KW-0547">Nucleotide-binding</keyword>
<dbReference type="SMART" id="SM00382">
    <property type="entry name" value="AAA"/>
    <property type="match status" value="1"/>
</dbReference>
<dbReference type="AlphaFoldDB" id="A0A0R1YQ35"/>
<dbReference type="EMBL" id="AZFZ01000012">
    <property type="protein sequence ID" value="KRM44520.1"/>
    <property type="molecule type" value="Genomic_DNA"/>
</dbReference>
<dbReference type="Pfam" id="PF00005">
    <property type="entry name" value="ABC_tran"/>
    <property type="match status" value="1"/>
</dbReference>
<dbReference type="InterPro" id="IPR050166">
    <property type="entry name" value="ABC_transporter_ATP-bind"/>
</dbReference>
<dbReference type="Proteomes" id="UP000051010">
    <property type="component" value="Unassembled WGS sequence"/>
</dbReference>
<dbReference type="GO" id="GO:0005524">
    <property type="term" value="F:ATP binding"/>
    <property type="evidence" value="ECO:0007669"/>
    <property type="project" value="UniProtKB-KW"/>
</dbReference>
<evidence type="ECO:0000256" key="2">
    <source>
        <dbReference type="ARBA" id="ARBA00022741"/>
    </source>
</evidence>
<feature type="domain" description="ABC transporter" evidence="4">
    <location>
        <begin position="4"/>
        <end position="233"/>
    </location>
</feature>
<dbReference type="PANTHER" id="PTHR42788">
    <property type="entry name" value="TAURINE IMPORT ATP-BINDING PROTEIN-RELATED"/>
    <property type="match status" value="1"/>
</dbReference>
<comment type="caution">
    <text evidence="5">The sequence shown here is derived from an EMBL/GenBank/DDBJ whole genome shotgun (WGS) entry which is preliminary data.</text>
</comment>
<evidence type="ECO:0000256" key="3">
    <source>
        <dbReference type="ARBA" id="ARBA00022840"/>
    </source>
</evidence>
<sequence length="252" mass="28004">MSLLTIENVDFKYAGSCDPSLKNINLNLESNSLNVVIGPSGIGKTTLLNLIAGYDHPSTGQIKMAGKAIDQPDWQRGMVFQDMALFPWLTVADNILFGPKMRHLNDPEIQDRLARLLAQTGLTDYRDAAIYELSGGLKQRVALAREFINRPPILMLDESFSALDNATRSDMHDILLNLWETTQNCVIAITHDIDEALFLGQNIIVINQHPGTIVSVEANPYFKKDISDLSGEPAYGAFRRRLLGLIGKPKNR</sequence>
<evidence type="ECO:0000313" key="5">
    <source>
        <dbReference type="EMBL" id="KRM44520.1"/>
    </source>
</evidence>
<evidence type="ECO:0000313" key="6">
    <source>
        <dbReference type="Proteomes" id="UP000051010"/>
    </source>
</evidence>
<dbReference type="PATRIC" id="fig|1423786.4.peg.337"/>
<proteinExistence type="predicted"/>
<name>A0A0R1YQ35_9LACO</name>
<dbReference type="GO" id="GO:0016887">
    <property type="term" value="F:ATP hydrolysis activity"/>
    <property type="evidence" value="ECO:0007669"/>
    <property type="project" value="InterPro"/>
</dbReference>
<dbReference type="SUPFAM" id="SSF52540">
    <property type="entry name" value="P-loop containing nucleoside triphosphate hydrolases"/>
    <property type="match status" value="1"/>
</dbReference>
<protein>
    <submittedName>
        <fullName evidence="5">ABC transporter ATP-binding protein</fullName>
    </submittedName>
</protein>
<reference evidence="5 6" key="1">
    <citation type="journal article" date="2015" name="Genome Announc.">
        <title>Expanding the biotechnology potential of lactobacilli through comparative genomics of 213 strains and associated genera.</title>
        <authorList>
            <person name="Sun Z."/>
            <person name="Harris H.M."/>
            <person name="McCann A."/>
            <person name="Guo C."/>
            <person name="Argimon S."/>
            <person name="Zhang W."/>
            <person name="Yang X."/>
            <person name="Jeffery I.B."/>
            <person name="Cooney J.C."/>
            <person name="Kagawa T.F."/>
            <person name="Liu W."/>
            <person name="Song Y."/>
            <person name="Salvetti E."/>
            <person name="Wrobel A."/>
            <person name="Rasinkangas P."/>
            <person name="Parkhill J."/>
            <person name="Rea M.C."/>
            <person name="O'Sullivan O."/>
            <person name="Ritari J."/>
            <person name="Douillard F.P."/>
            <person name="Paul Ross R."/>
            <person name="Yang R."/>
            <person name="Briner A.E."/>
            <person name="Felis G.E."/>
            <person name="de Vos W.M."/>
            <person name="Barrangou R."/>
            <person name="Klaenhammer T.R."/>
            <person name="Caufield P.W."/>
            <person name="Cui Y."/>
            <person name="Zhang H."/>
            <person name="O'Toole P.W."/>
        </authorList>
    </citation>
    <scope>NUCLEOTIDE SEQUENCE [LARGE SCALE GENOMIC DNA]</scope>
    <source>
        <strain evidence="5 6">DSM 18390</strain>
    </source>
</reference>
<dbReference type="InterPro" id="IPR003439">
    <property type="entry name" value="ABC_transporter-like_ATP-bd"/>
</dbReference>
<keyword evidence="3 5" id="KW-0067">ATP-binding</keyword>
<dbReference type="Gene3D" id="3.40.50.300">
    <property type="entry name" value="P-loop containing nucleotide triphosphate hydrolases"/>
    <property type="match status" value="1"/>
</dbReference>
<dbReference type="PROSITE" id="PS50893">
    <property type="entry name" value="ABC_TRANSPORTER_2"/>
    <property type="match status" value="1"/>
</dbReference>
<dbReference type="RefSeq" id="WP_054734601.1">
    <property type="nucleotide sequence ID" value="NZ_AZFZ01000012.1"/>
</dbReference>
<organism evidence="5 6">
    <name type="scientific">Lentilactobacillus parafarraginis DSM 18390 = JCM 14109</name>
    <dbReference type="NCBI Taxonomy" id="1423786"/>
    <lineage>
        <taxon>Bacteria</taxon>
        <taxon>Bacillati</taxon>
        <taxon>Bacillota</taxon>
        <taxon>Bacilli</taxon>
        <taxon>Lactobacillales</taxon>
        <taxon>Lactobacillaceae</taxon>
        <taxon>Lentilactobacillus</taxon>
    </lineage>
</organism>
<evidence type="ECO:0000256" key="1">
    <source>
        <dbReference type="ARBA" id="ARBA00022448"/>
    </source>
</evidence>
<accession>A0A0R1YQ35</accession>
<gene>
    <name evidence="5" type="ORF">FD47_GL000322</name>
</gene>